<dbReference type="AlphaFoldDB" id="A0A0L7L2X7"/>
<name>A0A0L7L2X7_OPEBR</name>
<keyword evidence="2" id="KW-1185">Reference proteome</keyword>
<comment type="caution">
    <text evidence="1">The sequence shown here is derived from an EMBL/GenBank/DDBJ whole genome shotgun (WGS) entry which is preliminary data.</text>
</comment>
<sequence length="78" mass="8779">MNPYGHRVLLILEAKKVKYELIKGSLECFDTNFAFGSEQIMQTLDILEKEYKLLRRQPARHAGLHDLAVGGAPLPTAL</sequence>
<dbReference type="Proteomes" id="UP000037510">
    <property type="component" value="Unassembled WGS sequence"/>
</dbReference>
<evidence type="ECO:0000313" key="1">
    <source>
        <dbReference type="EMBL" id="KOB69666.1"/>
    </source>
</evidence>
<organism evidence="1 2">
    <name type="scientific">Operophtera brumata</name>
    <name type="common">Winter moth</name>
    <name type="synonym">Phalaena brumata</name>
    <dbReference type="NCBI Taxonomy" id="104452"/>
    <lineage>
        <taxon>Eukaryota</taxon>
        <taxon>Metazoa</taxon>
        <taxon>Ecdysozoa</taxon>
        <taxon>Arthropoda</taxon>
        <taxon>Hexapoda</taxon>
        <taxon>Insecta</taxon>
        <taxon>Pterygota</taxon>
        <taxon>Neoptera</taxon>
        <taxon>Endopterygota</taxon>
        <taxon>Lepidoptera</taxon>
        <taxon>Glossata</taxon>
        <taxon>Ditrysia</taxon>
        <taxon>Geometroidea</taxon>
        <taxon>Geometridae</taxon>
        <taxon>Larentiinae</taxon>
        <taxon>Operophtera</taxon>
    </lineage>
</organism>
<dbReference type="EMBL" id="JTDY01003367">
    <property type="protein sequence ID" value="KOB69666.1"/>
    <property type="molecule type" value="Genomic_DNA"/>
</dbReference>
<keyword evidence="1" id="KW-0808">Transferase</keyword>
<evidence type="ECO:0000313" key="2">
    <source>
        <dbReference type="Proteomes" id="UP000037510"/>
    </source>
</evidence>
<proteinExistence type="predicted"/>
<feature type="non-terminal residue" evidence="1">
    <location>
        <position position="78"/>
    </location>
</feature>
<gene>
    <name evidence="1" type="ORF">OBRU01_16112</name>
</gene>
<dbReference type="GO" id="GO:0016740">
    <property type="term" value="F:transferase activity"/>
    <property type="evidence" value="ECO:0007669"/>
    <property type="project" value="UniProtKB-KW"/>
</dbReference>
<protein>
    <submittedName>
        <fullName evidence="1">Glutathione S-transferase omega 3</fullName>
    </submittedName>
</protein>
<reference evidence="1 2" key="1">
    <citation type="journal article" date="2015" name="Genome Biol. Evol.">
        <title>The genome of winter moth (Operophtera brumata) provides a genomic perspective on sexual dimorphism and phenology.</title>
        <authorList>
            <person name="Derks M.F."/>
            <person name="Smit S."/>
            <person name="Salis L."/>
            <person name="Schijlen E."/>
            <person name="Bossers A."/>
            <person name="Mateman C."/>
            <person name="Pijl A.S."/>
            <person name="de Ridder D."/>
            <person name="Groenen M.A."/>
            <person name="Visser M.E."/>
            <person name="Megens H.J."/>
        </authorList>
    </citation>
    <scope>NUCLEOTIDE SEQUENCE [LARGE SCALE GENOMIC DNA]</scope>
    <source>
        <strain evidence="1">WM2013NL</strain>
        <tissue evidence="1">Head and thorax</tissue>
    </source>
</reference>
<accession>A0A0L7L2X7</accession>